<evidence type="ECO:0000313" key="1">
    <source>
        <dbReference type="EMBL" id="SHH04100.1"/>
    </source>
</evidence>
<dbReference type="AlphaFoldDB" id="A0A1M5PQZ4"/>
<dbReference type="RefSeq" id="WP_079602461.1">
    <property type="nucleotide sequence ID" value="NZ_LT670817.1"/>
</dbReference>
<name>A0A1M5PQZ4_9BRAD</name>
<accession>A0A1M5PQZ4</accession>
<dbReference type="EMBL" id="LT670817">
    <property type="protein sequence ID" value="SHH04100.1"/>
    <property type="molecule type" value="Genomic_DNA"/>
</dbReference>
<protein>
    <submittedName>
        <fullName evidence="1">Uncharacterized protein</fullName>
    </submittedName>
</protein>
<gene>
    <name evidence="1" type="ORF">SAMN05443248_3470</name>
</gene>
<organism evidence="1 2">
    <name type="scientific">Bradyrhizobium erythrophlei</name>
    <dbReference type="NCBI Taxonomy" id="1437360"/>
    <lineage>
        <taxon>Bacteria</taxon>
        <taxon>Pseudomonadati</taxon>
        <taxon>Pseudomonadota</taxon>
        <taxon>Alphaproteobacteria</taxon>
        <taxon>Hyphomicrobiales</taxon>
        <taxon>Nitrobacteraceae</taxon>
        <taxon>Bradyrhizobium</taxon>
    </lineage>
</organism>
<evidence type="ECO:0000313" key="2">
    <source>
        <dbReference type="Proteomes" id="UP000189796"/>
    </source>
</evidence>
<reference evidence="1 2" key="1">
    <citation type="submission" date="2016-11" db="EMBL/GenBank/DDBJ databases">
        <authorList>
            <person name="Jaros S."/>
            <person name="Januszkiewicz K."/>
            <person name="Wedrychowicz H."/>
        </authorList>
    </citation>
    <scope>NUCLEOTIDE SEQUENCE [LARGE SCALE GENOMIC DNA]</scope>
    <source>
        <strain evidence="1 2">GAS138</strain>
    </source>
</reference>
<dbReference type="OrthoDB" id="9796221at2"/>
<sequence>MKKHYPFGRAPAGTDVLWRCEAKRYSYCIDPDADRYGVTDPRIEITWWRVDRRTPKGAWAAGRFVLLTAIKQ</sequence>
<proteinExistence type="predicted"/>
<dbReference type="Proteomes" id="UP000189796">
    <property type="component" value="Chromosome I"/>
</dbReference>